<comment type="subcellular location">
    <subcellularLocation>
        <location evidence="7">Cell inner membrane</location>
        <topology evidence="7">Single-pass type II membrane protein</topology>
    </subcellularLocation>
    <text evidence="7">Localizes to the division septum.</text>
</comment>
<accession>A0ABU8X6Q3</accession>
<dbReference type="GO" id="GO:0051301">
    <property type="term" value="P:cell division"/>
    <property type="evidence" value="ECO:0007669"/>
    <property type="project" value="UniProtKB-KW"/>
</dbReference>
<gene>
    <name evidence="7 8" type="primary">ftsB</name>
    <name evidence="8" type="ORF">WKW79_13000</name>
</gene>
<evidence type="ECO:0000256" key="6">
    <source>
        <dbReference type="ARBA" id="ARBA00023306"/>
    </source>
</evidence>
<keyword evidence="3 7" id="KW-0812">Transmembrane</keyword>
<keyword evidence="1 7" id="KW-1003">Cell membrane</keyword>
<dbReference type="PANTHER" id="PTHR37485:SF1">
    <property type="entry name" value="CELL DIVISION PROTEIN FTSB"/>
    <property type="match status" value="1"/>
</dbReference>
<dbReference type="RefSeq" id="WP_340335562.1">
    <property type="nucleotide sequence ID" value="NZ_JBBKZS010000004.1"/>
</dbReference>
<name>A0ABU8X6Q3_9BURK</name>
<dbReference type="InterPro" id="IPR023081">
    <property type="entry name" value="Cell_div_FtsB"/>
</dbReference>
<evidence type="ECO:0000256" key="1">
    <source>
        <dbReference type="ARBA" id="ARBA00022475"/>
    </source>
</evidence>
<keyword evidence="6 7" id="KW-0131">Cell cycle</keyword>
<keyword evidence="9" id="KW-1185">Reference proteome</keyword>
<keyword evidence="2 7" id="KW-0132">Cell division</keyword>
<evidence type="ECO:0000313" key="8">
    <source>
        <dbReference type="EMBL" id="MEJ8855495.1"/>
    </source>
</evidence>
<comment type="function">
    <text evidence="7">Essential cell division protein. May link together the upstream cell division proteins, which are predominantly cytoplasmic, with the downstream cell division proteins, which are predominantly periplasmic.</text>
</comment>
<protein>
    <recommendedName>
        <fullName evidence="7">Cell division protein FtsB</fullName>
    </recommendedName>
</protein>
<evidence type="ECO:0000256" key="4">
    <source>
        <dbReference type="ARBA" id="ARBA00022989"/>
    </source>
</evidence>
<evidence type="ECO:0000313" key="9">
    <source>
        <dbReference type="Proteomes" id="UP001367030"/>
    </source>
</evidence>
<proteinExistence type="inferred from homology"/>
<evidence type="ECO:0000256" key="5">
    <source>
        <dbReference type="ARBA" id="ARBA00023136"/>
    </source>
</evidence>
<comment type="caution">
    <text evidence="8">The sequence shown here is derived from an EMBL/GenBank/DDBJ whole genome shotgun (WGS) entry which is preliminary data.</text>
</comment>
<dbReference type="Pfam" id="PF04977">
    <property type="entry name" value="DivIC"/>
    <property type="match status" value="1"/>
</dbReference>
<keyword evidence="4 7" id="KW-1133">Transmembrane helix</keyword>
<dbReference type="InterPro" id="IPR007060">
    <property type="entry name" value="FtsL/DivIC"/>
</dbReference>
<comment type="subunit">
    <text evidence="7">Part of a complex composed of FtsB, FtsL and FtsQ.</text>
</comment>
<feature type="topological domain" description="Periplasmic" evidence="7">
    <location>
        <begin position="25"/>
        <end position="92"/>
    </location>
</feature>
<dbReference type="NCBIfam" id="NF002058">
    <property type="entry name" value="PRK00888.1"/>
    <property type="match status" value="1"/>
</dbReference>
<reference evidence="8 9" key="1">
    <citation type="submission" date="2024-03" db="EMBL/GenBank/DDBJ databases">
        <title>Novel species of the genus Variovorax.</title>
        <authorList>
            <person name="Liu Q."/>
            <person name="Xin Y.-H."/>
        </authorList>
    </citation>
    <scope>NUCLEOTIDE SEQUENCE [LARGE SCALE GENOMIC DNA]</scope>
    <source>
        <strain evidence="8 9">KACC 18901</strain>
    </source>
</reference>
<feature type="topological domain" description="Cytoplasmic" evidence="7">
    <location>
        <begin position="1"/>
        <end position="6"/>
    </location>
</feature>
<organism evidence="8 9">
    <name type="scientific">Variovorax robiniae</name>
    <dbReference type="NCBI Taxonomy" id="1836199"/>
    <lineage>
        <taxon>Bacteria</taxon>
        <taxon>Pseudomonadati</taxon>
        <taxon>Pseudomonadota</taxon>
        <taxon>Betaproteobacteria</taxon>
        <taxon>Burkholderiales</taxon>
        <taxon>Comamonadaceae</taxon>
        <taxon>Variovorax</taxon>
    </lineage>
</organism>
<dbReference type="Proteomes" id="UP001367030">
    <property type="component" value="Unassembled WGS sequence"/>
</dbReference>
<sequence length="92" mass="10464">MRSRVVVPIVLVLLLVLLQWQLWNGRGSIRSVAQLEDKLATQKAANAKATVVNDRLTAEVRDLREGLEMVEERARQELGMVKPNEVFVQITR</sequence>
<dbReference type="EMBL" id="JBBKZS010000004">
    <property type="protein sequence ID" value="MEJ8855495.1"/>
    <property type="molecule type" value="Genomic_DNA"/>
</dbReference>
<dbReference type="HAMAP" id="MF_00599">
    <property type="entry name" value="FtsB"/>
    <property type="match status" value="1"/>
</dbReference>
<dbReference type="PANTHER" id="PTHR37485">
    <property type="entry name" value="CELL DIVISION PROTEIN FTSB"/>
    <property type="match status" value="1"/>
</dbReference>
<comment type="similarity">
    <text evidence="7">Belongs to the FtsB family.</text>
</comment>
<keyword evidence="5 7" id="KW-0472">Membrane</keyword>
<evidence type="ECO:0000256" key="7">
    <source>
        <dbReference type="HAMAP-Rule" id="MF_00599"/>
    </source>
</evidence>
<evidence type="ECO:0000256" key="3">
    <source>
        <dbReference type="ARBA" id="ARBA00022692"/>
    </source>
</evidence>
<keyword evidence="7" id="KW-0997">Cell inner membrane</keyword>
<evidence type="ECO:0000256" key="2">
    <source>
        <dbReference type="ARBA" id="ARBA00022618"/>
    </source>
</evidence>